<evidence type="ECO:0000256" key="1">
    <source>
        <dbReference type="PROSITE-ProRule" id="PRU00047"/>
    </source>
</evidence>
<dbReference type="InterPro" id="IPR053098">
    <property type="entry name" value="Petuviruses_polyprotein"/>
</dbReference>
<feature type="region of interest" description="Disordered" evidence="3">
    <location>
        <begin position="651"/>
        <end position="722"/>
    </location>
</feature>
<comment type="caution">
    <text evidence="5">The sequence shown here is derived from an EMBL/GenBank/DDBJ whole genome shotgun (WGS) entry which is preliminary data.</text>
</comment>
<dbReference type="InterPro" id="IPR028919">
    <property type="entry name" value="Viral_movement"/>
</dbReference>
<feature type="compositionally biased region" description="Basic and acidic residues" evidence="3">
    <location>
        <begin position="374"/>
        <end position="397"/>
    </location>
</feature>
<accession>A0AAN7G8S5</accession>
<evidence type="ECO:0000259" key="4">
    <source>
        <dbReference type="PROSITE" id="PS50158"/>
    </source>
</evidence>
<keyword evidence="1" id="KW-0479">Metal-binding</keyword>
<dbReference type="EMBL" id="JAXUIC010000002">
    <property type="protein sequence ID" value="KAK4604906.1"/>
    <property type="molecule type" value="Genomic_DNA"/>
</dbReference>
<protein>
    <recommendedName>
        <fullName evidence="4">CCHC-type domain-containing protein</fullName>
    </recommendedName>
</protein>
<name>A0AAN7G8S5_QUERU</name>
<dbReference type="PROSITE" id="PS50158">
    <property type="entry name" value="ZF_CCHC"/>
    <property type="match status" value="1"/>
</dbReference>
<proteinExistence type="predicted"/>
<dbReference type="SUPFAM" id="SSF57756">
    <property type="entry name" value="Retrovirus zinc finger-like domains"/>
    <property type="match status" value="1"/>
</dbReference>
<keyword evidence="1" id="KW-0863">Zinc-finger</keyword>
<dbReference type="InterPro" id="IPR001878">
    <property type="entry name" value="Znf_CCHC"/>
</dbReference>
<dbReference type="GO" id="GO:0003676">
    <property type="term" value="F:nucleic acid binding"/>
    <property type="evidence" value="ECO:0007669"/>
    <property type="project" value="InterPro"/>
</dbReference>
<keyword evidence="1" id="KW-0862">Zinc</keyword>
<keyword evidence="6" id="KW-1185">Reference proteome</keyword>
<feature type="domain" description="CCHC-type" evidence="4">
    <location>
        <begin position="1083"/>
        <end position="1098"/>
    </location>
</feature>
<keyword evidence="2" id="KW-0175">Coiled coil</keyword>
<feature type="coiled-coil region" evidence="2">
    <location>
        <begin position="559"/>
        <end position="586"/>
    </location>
</feature>
<dbReference type="InterPro" id="IPR036875">
    <property type="entry name" value="Znf_CCHC_sf"/>
</dbReference>
<dbReference type="GO" id="GO:0008270">
    <property type="term" value="F:zinc ion binding"/>
    <property type="evidence" value="ECO:0007669"/>
    <property type="project" value="UniProtKB-KW"/>
</dbReference>
<dbReference type="AlphaFoldDB" id="A0AAN7G8S5"/>
<dbReference type="Proteomes" id="UP001324115">
    <property type="component" value="Unassembled WGS sequence"/>
</dbReference>
<feature type="region of interest" description="Disordered" evidence="3">
    <location>
        <begin position="374"/>
        <end position="403"/>
    </location>
</feature>
<dbReference type="PANTHER" id="PTHR48435:SF1">
    <property type="entry name" value="POLYPROTEIN"/>
    <property type="match status" value="1"/>
</dbReference>
<dbReference type="Gene3D" id="4.10.60.10">
    <property type="entry name" value="Zinc finger, CCHC-type"/>
    <property type="match status" value="1"/>
</dbReference>
<dbReference type="Pfam" id="PF00098">
    <property type="entry name" value="zf-CCHC"/>
    <property type="match status" value="1"/>
</dbReference>
<evidence type="ECO:0000313" key="6">
    <source>
        <dbReference type="Proteomes" id="UP001324115"/>
    </source>
</evidence>
<organism evidence="5 6">
    <name type="scientific">Quercus rubra</name>
    <name type="common">Northern red oak</name>
    <name type="synonym">Quercus borealis</name>
    <dbReference type="NCBI Taxonomy" id="3512"/>
    <lineage>
        <taxon>Eukaryota</taxon>
        <taxon>Viridiplantae</taxon>
        <taxon>Streptophyta</taxon>
        <taxon>Embryophyta</taxon>
        <taxon>Tracheophyta</taxon>
        <taxon>Spermatophyta</taxon>
        <taxon>Magnoliopsida</taxon>
        <taxon>eudicotyledons</taxon>
        <taxon>Gunneridae</taxon>
        <taxon>Pentapetalae</taxon>
        <taxon>rosids</taxon>
        <taxon>fabids</taxon>
        <taxon>Fagales</taxon>
        <taxon>Fagaceae</taxon>
        <taxon>Quercus</taxon>
    </lineage>
</organism>
<dbReference type="SMART" id="SM00343">
    <property type="entry name" value="ZnF_C2HC"/>
    <property type="match status" value="1"/>
</dbReference>
<gene>
    <name evidence="5" type="ORF">RGQ29_013109</name>
</gene>
<dbReference type="Pfam" id="PF01107">
    <property type="entry name" value="MP"/>
    <property type="match status" value="1"/>
</dbReference>
<evidence type="ECO:0000256" key="3">
    <source>
        <dbReference type="SAM" id="MobiDB-lite"/>
    </source>
</evidence>
<dbReference type="PANTHER" id="PTHR48435">
    <property type="entry name" value="POLYPROTEIN"/>
    <property type="match status" value="1"/>
</dbReference>
<sequence length="1239" mass="141359">MMANPPSELIDTSKSSSDLSLRKSTANRLDYLYEISHVPEDSKIPITDFPIVNPYTVFDKPQVSFKKSIKKLLGPSQSSTVKEYVQASKFDQYHIPASEAETFITLALPREFIIPWQKQGYTHLHFGAVRLALTFHGRKGLPVVSRISLLDSRFLEYQNAVIGTVQTTLNAGTIFVTLFPNFNMSLKDPHLCDALKVQVQITGASQVQDTFAATLHYQLAYRLQNHAFDMAVPDIAQSNDALLIQVDPGMTPMCTFVPRQLDKDQMMSLFPESWITKYETLHQATKPIQSKNPLFIRKENGEVETKFLMAPSEKKDVTVFPTQIVMLQPVSYVSEDGLQIRGFGEDGKPCYEVKSPSGHIWWDVCDCDDCQKESLEEDRPKRKEKTSQQKLKERYEAGDPEVDLLGEPSGRFDYYVLYPRSKKQTFPFPSKKDYNQNQKPPLIPYYQKALPQTLKCQPFPTKPTQIPESSPCYMFDQASPSYSQNFPPLENFDHSQTNTKHVWKIKNPVGTNSDGTKKQVSSAEAALNWQAENAVAQNKVLSRILDNQQKMAEAVNHTFSSSNTLIEDLKEKIKAIEKELETIASTVKDLSVSFPLIGQKEKEKKQLLLQLQSMQGSQKEATQALPMHVQMPYQPRQLLYKDLTIPLTSPFSPTSQNLQPLVMTHPSHNPFRPSGILPSITRPAPPQPKPQTKPQNDSPFMKEDNEPAYQLPDPTIGASSRPPDMNMLNVDPDPPNPISSFLKTLTLNDPREPFVLPVIEDSDLDLSDLGLEEVFMTNNEPKVEEEDDVHPPSPPPPIFPPPPLIPDYQTRLAYSPTTDSKHLFTLDNAPPSRWHDEIFNMYSWCIAELQAPNATVPQIIAKFVARITGRLREWWINLGEYRQRQAAQSNTLEDFFTIVHNEFLGSAAHYTEVAREEFLLMKCCSFERKDLEKHFDRMSRRYYSFNGMDDVNAKHTFLNSLPEPLGDETLRMMNLQRITLQQASLGEIYQHVLIALEKLCNQRKFLSEIDKVHSKLKDSCRRKDLQIKCYEKNCTCPQKKRYHFKKYFGKKGRYVGKRKTTFRKKKWKFLRRKQFKGKTSKTCFVCRRPGHFAKNCPQKEKAAKLLEQAQIHAEDIPFSDVESLFSLDDEYTPQALAVVAYSTSEGDSDPDSEYDSDPAIQTIYTSQPIIAPLTNPTPIAQVHLLLDSYSRPIPVIALFDTGAAATINLTIQPTIIKPIFNMFGWMLLFVNFMRFCNTK</sequence>
<reference evidence="5 6" key="1">
    <citation type="journal article" date="2023" name="G3 (Bethesda)">
        <title>A haplotype-resolved chromosome-scale genome for Quercus rubra L. provides insights into the genetics of adaptive traits for red oak species.</title>
        <authorList>
            <person name="Kapoor B."/>
            <person name="Jenkins J."/>
            <person name="Schmutz J."/>
            <person name="Zhebentyayeva T."/>
            <person name="Kuelheim C."/>
            <person name="Coggeshall M."/>
            <person name="Heim C."/>
            <person name="Lasky J.R."/>
            <person name="Leites L."/>
            <person name="Islam-Faridi N."/>
            <person name="Romero-Severson J."/>
            <person name="DeLeo V.L."/>
            <person name="Lucas S.M."/>
            <person name="Lazic D."/>
            <person name="Gailing O."/>
            <person name="Carlson J."/>
            <person name="Staton M."/>
        </authorList>
    </citation>
    <scope>NUCLEOTIDE SEQUENCE [LARGE SCALE GENOMIC DNA]</scope>
    <source>
        <strain evidence="5">Pseudo-F2</strain>
    </source>
</reference>
<evidence type="ECO:0000313" key="5">
    <source>
        <dbReference type="EMBL" id="KAK4604906.1"/>
    </source>
</evidence>
<evidence type="ECO:0000256" key="2">
    <source>
        <dbReference type="SAM" id="Coils"/>
    </source>
</evidence>